<evidence type="ECO:0000313" key="6">
    <source>
        <dbReference type="Proteomes" id="UP000050741"/>
    </source>
</evidence>
<dbReference type="PROSITE" id="PS50303">
    <property type="entry name" value="PUM_HD"/>
    <property type="match status" value="1"/>
</dbReference>
<dbReference type="InterPro" id="IPR016024">
    <property type="entry name" value="ARM-type_fold"/>
</dbReference>
<feature type="repeat" description="Pumilio" evidence="4">
    <location>
        <begin position="1"/>
        <end position="26"/>
    </location>
</feature>
<organism evidence="6 7">
    <name type="scientific">Globodera pallida</name>
    <name type="common">Potato cyst nematode worm</name>
    <name type="synonym">Heterodera pallida</name>
    <dbReference type="NCBI Taxonomy" id="36090"/>
    <lineage>
        <taxon>Eukaryota</taxon>
        <taxon>Metazoa</taxon>
        <taxon>Ecdysozoa</taxon>
        <taxon>Nematoda</taxon>
        <taxon>Chromadorea</taxon>
        <taxon>Rhabditida</taxon>
        <taxon>Tylenchina</taxon>
        <taxon>Tylenchomorpha</taxon>
        <taxon>Tylenchoidea</taxon>
        <taxon>Heteroderidae</taxon>
        <taxon>Heteroderinae</taxon>
        <taxon>Globodera</taxon>
    </lineage>
</organism>
<dbReference type="SMART" id="SM00025">
    <property type="entry name" value="Pumilio"/>
    <property type="match status" value="3"/>
</dbReference>
<dbReference type="PANTHER" id="PTHR12537:SF12">
    <property type="entry name" value="MATERNAL PROTEIN PUMILIO"/>
    <property type="match status" value="1"/>
</dbReference>
<accession>A0A183C276</accession>
<keyword evidence="3" id="KW-0221">Differentiation</keyword>
<evidence type="ECO:0000256" key="4">
    <source>
        <dbReference type="PROSITE-ProRule" id="PRU00317"/>
    </source>
</evidence>
<evidence type="ECO:0000256" key="2">
    <source>
        <dbReference type="ARBA" id="ARBA00022737"/>
    </source>
</evidence>
<dbReference type="GO" id="GO:0005737">
    <property type="term" value="C:cytoplasm"/>
    <property type="evidence" value="ECO:0007669"/>
    <property type="project" value="TreeGrafter"/>
</dbReference>
<reference evidence="7" key="2">
    <citation type="submission" date="2016-06" db="UniProtKB">
        <authorList>
            <consortium name="WormBaseParasite"/>
        </authorList>
    </citation>
    <scope>IDENTIFICATION</scope>
</reference>
<evidence type="ECO:0000313" key="7">
    <source>
        <dbReference type="WBParaSite" id="GPLIN_000697000"/>
    </source>
</evidence>
<dbReference type="WBParaSite" id="GPLIN_000697000">
    <property type="protein sequence ID" value="GPLIN_000697000"/>
    <property type="gene ID" value="GPLIN_000697000"/>
</dbReference>
<dbReference type="GO" id="GO:0010608">
    <property type="term" value="P:post-transcriptional regulation of gene expression"/>
    <property type="evidence" value="ECO:0007669"/>
    <property type="project" value="TreeGrafter"/>
</dbReference>
<proteinExistence type="predicted"/>
<evidence type="ECO:0000256" key="3">
    <source>
        <dbReference type="ARBA" id="ARBA00022782"/>
    </source>
</evidence>
<dbReference type="InterPro" id="IPR011989">
    <property type="entry name" value="ARM-like"/>
</dbReference>
<name>A0A183C276_GLOPA</name>
<dbReference type="InterPro" id="IPR001313">
    <property type="entry name" value="Pumilio_RNA-bd_rpt"/>
</dbReference>
<feature type="domain" description="PUM-HD" evidence="5">
    <location>
        <begin position="1"/>
        <end position="162"/>
    </location>
</feature>
<dbReference type="Pfam" id="PF00806">
    <property type="entry name" value="PUF"/>
    <property type="match status" value="4"/>
</dbReference>
<dbReference type="GO" id="GO:0030154">
    <property type="term" value="P:cell differentiation"/>
    <property type="evidence" value="ECO:0007669"/>
    <property type="project" value="UniProtKB-KW"/>
</dbReference>
<evidence type="ECO:0000259" key="5">
    <source>
        <dbReference type="PROSITE" id="PS50303"/>
    </source>
</evidence>
<dbReference type="SUPFAM" id="SSF48371">
    <property type="entry name" value="ARM repeat"/>
    <property type="match status" value="1"/>
</dbReference>
<keyword evidence="6" id="KW-1185">Reference proteome</keyword>
<feature type="repeat" description="Pumilio" evidence="4">
    <location>
        <begin position="27"/>
        <end position="62"/>
    </location>
</feature>
<keyword evidence="1" id="KW-0217">Developmental protein</keyword>
<sequence>MNIYGSRVIQCVLKHCTEQQKRPVLEQLHENLFTLVNDQFGSYVIEHVVEHGLPEDREPIVRSLQGDMLKNAHHNGICNVINKCLIFGTTEQQNSLIDQICADNGSGSSPLLQMIKYPFGNKVVLKMLNVADSARRQKMMSIIKTAPIKNTANRSPKSLTTV</sequence>
<dbReference type="PROSITE" id="PS50302">
    <property type="entry name" value="PUM"/>
    <property type="match status" value="2"/>
</dbReference>
<dbReference type="GO" id="GO:0005634">
    <property type="term" value="C:nucleus"/>
    <property type="evidence" value="ECO:0007669"/>
    <property type="project" value="TreeGrafter"/>
</dbReference>
<evidence type="ECO:0000256" key="1">
    <source>
        <dbReference type="ARBA" id="ARBA00022473"/>
    </source>
</evidence>
<reference evidence="6" key="1">
    <citation type="submission" date="2014-05" db="EMBL/GenBank/DDBJ databases">
        <title>The genome and life-stage specific transcriptomes of Globodera pallida elucidate key aspects of plant parasitism by a cyst nematode.</title>
        <authorList>
            <person name="Cotton J.A."/>
            <person name="Lilley C.J."/>
            <person name="Jones L.M."/>
            <person name="Kikuchi T."/>
            <person name="Reid A.J."/>
            <person name="Thorpe P."/>
            <person name="Tsai I.J."/>
            <person name="Beasley H."/>
            <person name="Blok V."/>
            <person name="Cock P.J.A."/>
            <person name="Van den Akker S.E."/>
            <person name="Holroyd N."/>
            <person name="Hunt M."/>
            <person name="Mantelin S."/>
            <person name="Naghra H."/>
            <person name="Pain A."/>
            <person name="Palomares-Rius J.E."/>
            <person name="Zarowiecki M."/>
            <person name="Berriman M."/>
            <person name="Jones J.T."/>
            <person name="Urwin P.E."/>
        </authorList>
    </citation>
    <scope>NUCLEOTIDE SEQUENCE [LARGE SCALE GENOMIC DNA]</scope>
    <source>
        <strain evidence="6">Lindley</strain>
    </source>
</reference>
<dbReference type="Gene3D" id="1.25.10.10">
    <property type="entry name" value="Leucine-rich Repeat Variant"/>
    <property type="match status" value="1"/>
</dbReference>
<dbReference type="AlphaFoldDB" id="A0A183C276"/>
<protein>
    <submittedName>
        <fullName evidence="7">PUM-HD domain-containing protein</fullName>
    </submittedName>
</protein>
<dbReference type="Proteomes" id="UP000050741">
    <property type="component" value="Unassembled WGS sequence"/>
</dbReference>
<dbReference type="PANTHER" id="PTHR12537">
    <property type="entry name" value="RNA BINDING PROTEIN PUMILIO-RELATED"/>
    <property type="match status" value="1"/>
</dbReference>
<dbReference type="InterPro" id="IPR033133">
    <property type="entry name" value="PUM-HD"/>
</dbReference>
<dbReference type="GO" id="GO:0003730">
    <property type="term" value="F:mRNA 3'-UTR binding"/>
    <property type="evidence" value="ECO:0007669"/>
    <property type="project" value="TreeGrafter"/>
</dbReference>
<keyword evidence="2" id="KW-0677">Repeat</keyword>